<dbReference type="AlphaFoldDB" id="A0A3A4R1A1"/>
<evidence type="ECO:0000313" key="1">
    <source>
        <dbReference type="EMBL" id="RJP58206.1"/>
    </source>
</evidence>
<dbReference type="PANTHER" id="PTHR39324">
    <property type="entry name" value="CALCIUM DODECIN"/>
    <property type="match status" value="1"/>
</dbReference>
<dbReference type="PANTHER" id="PTHR39324:SF1">
    <property type="entry name" value="CALCIUM DODECIN"/>
    <property type="match status" value="1"/>
</dbReference>
<protein>
    <submittedName>
        <fullName evidence="1">Dodecin domain-containing protein</fullName>
    </submittedName>
</protein>
<evidence type="ECO:0000313" key="2">
    <source>
        <dbReference type="Proteomes" id="UP000266426"/>
    </source>
</evidence>
<gene>
    <name evidence="1" type="ORF">C4541_08450</name>
</gene>
<dbReference type="Pfam" id="PF07311">
    <property type="entry name" value="Dodecin"/>
    <property type="match status" value="1"/>
</dbReference>
<dbReference type="InterPro" id="IPR036694">
    <property type="entry name" value="Dodecin-like_sf"/>
</dbReference>
<dbReference type="Gene3D" id="3.30.1660.10">
    <property type="entry name" value="Flavin-binding protein dodecin"/>
    <property type="match status" value="1"/>
</dbReference>
<feature type="non-terminal residue" evidence="1">
    <location>
        <position position="120"/>
    </location>
</feature>
<dbReference type="EMBL" id="QZJZ01000070">
    <property type="protein sequence ID" value="RJP58206.1"/>
    <property type="molecule type" value="Genomic_DNA"/>
</dbReference>
<proteinExistence type="predicted"/>
<comment type="caution">
    <text evidence="1">The sequence shown here is derived from an EMBL/GenBank/DDBJ whole genome shotgun (WGS) entry which is preliminary data.</text>
</comment>
<dbReference type="Proteomes" id="UP000266426">
    <property type="component" value="Unassembled WGS sequence"/>
</dbReference>
<accession>A0A3A4R1A1</accession>
<organism evidence="1 2">
    <name type="scientific">Candidatus Auribacter fodinae</name>
    <dbReference type="NCBI Taxonomy" id="2093366"/>
    <lineage>
        <taxon>Bacteria</taxon>
        <taxon>Pseudomonadati</taxon>
        <taxon>Candidatus Auribacterota</taxon>
        <taxon>Candidatus Auribacteria</taxon>
        <taxon>Candidatus Auribacterales</taxon>
        <taxon>Candidatus Auribacteraceae</taxon>
        <taxon>Candidatus Auribacter</taxon>
    </lineage>
</organism>
<sequence length="120" mass="12911">MFKMIEVVGVSSQSMSAAIKKAVETIHKSEGKVAWFEVVEQRGAMHNNQIQFQAKIKAGVSVSACTSSSCCSMESKSAEEKICPTCNEPVNAGGHMCSPKALDGETCDWCGVQIADERHL</sequence>
<reference evidence="1 2" key="1">
    <citation type="journal article" date="2017" name="ISME J.">
        <title>Energy and carbon metabolisms in a deep terrestrial subsurface fluid microbial community.</title>
        <authorList>
            <person name="Momper L."/>
            <person name="Jungbluth S.P."/>
            <person name="Lee M.D."/>
            <person name="Amend J.P."/>
        </authorList>
    </citation>
    <scope>NUCLEOTIDE SEQUENCE [LARGE SCALE GENOMIC DNA]</scope>
    <source>
        <strain evidence="1">SURF_26</strain>
    </source>
</reference>
<dbReference type="SUPFAM" id="SSF89807">
    <property type="entry name" value="Dodecin-like"/>
    <property type="match status" value="1"/>
</dbReference>
<dbReference type="InterPro" id="IPR009923">
    <property type="entry name" value="Dodecin"/>
</dbReference>
<name>A0A3A4R1A1_9BACT</name>
<dbReference type="InterPro" id="IPR025543">
    <property type="entry name" value="Dodecin-like"/>
</dbReference>